<protein>
    <submittedName>
        <fullName evidence="2">Uncharacterized protein</fullName>
    </submittedName>
</protein>
<proteinExistence type="predicted"/>
<keyword evidence="3" id="KW-1185">Reference proteome</keyword>
<accession>A0A3P7NEJ3</accession>
<name>A0A3P7NEJ3_DIBLA</name>
<dbReference type="EMBL" id="UYRU01093654">
    <property type="protein sequence ID" value="VDN38660.1"/>
    <property type="molecule type" value="Genomic_DNA"/>
</dbReference>
<evidence type="ECO:0000256" key="1">
    <source>
        <dbReference type="SAM" id="MobiDB-lite"/>
    </source>
</evidence>
<reference evidence="2 3" key="1">
    <citation type="submission" date="2018-11" db="EMBL/GenBank/DDBJ databases">
        <authorList>
            <consortium name="Pathogen Informatics"/>
        </authorList>
    </citation>
    <scope>NUCLEOTIDE SEQUENCE [LARGE SCALE GENOMIC DNA]</scope>
</reference>
<gene>
    <name evidence="2" type="ORF">DILT_LOCUS17659</name>
</gene>
<evidence type="ECO:0000313" key="3">
    <source>
        <dbReference type="Proteomes" id="UP000281553"/>
    </source>
</evidence>
<evidence type="ECO:0000313" key="2">
    <source>
        <dbReference type="EMBL" id="VDN38660.1"/>
    </source>
</evidence>
<feature type="region of interest" description="Disordered" evidence="1">
    <location>
        <begin position="1"/>
        <end position="60"/>
    </location>
</feature>
<sequence length="60" mass="6816">MEKEHDMEDGNNLEGSLDGNEEGLTGIPLRDLYRQRIAKNLKETKANRRKKSGTKSVKSQ</sequence>
<dbReference type="Proteomes" id="UP000281553">
    <property type="component" value="Unassembled WGS sequence"/>
</dbReference>
<dbReference type="AlphaFoldDB" id="A0A3P7NEJ3"/>
<organism evidence="2 3">
    <name type="scientific">Dibothriocephalus latus</name>
    <name type="common">Fish tapeworm</name>
    <name type="synonym">Diphyllobothrium latum</name>
    <dbReference type="NCBI Taxonomy" id="60516"/>
    <lineage>
        <taxon>Eukaryota</taxon>
        <taxon>Metazoa</taxon>
        <taxon>Spiralia</taxon>
        <taxon>Lophotrochozoa</taxon>
        <taxon>Platyhelminthes</taxon>
        <taxon>Cestoda</taxon>
        <taxon>Eucestoda</taxon>
        <taxon>Diphyllobothriidea</taxon>
        <taxon>Diphyllobothriidae</taxon>
        <taxon>Dibothriocephalus</taxon>
    </lineage>
</organism>